<dbReference type="EMBL" id="CAJNJA010013181">
    <property type="protein sequence ID" value="CAE7314936.1"/>
    <property type="molecule type" value="Genomic_DNA"/>
</dbReference>
<evidence type="ECO:0000313" key="2">
    <source>
        <dbReference type="EMBL" id="CAE7314936.1"/>
    </source>
</evidence>
<protein>
    <submittedName>
        <fullName evidence="2">Uncharacterized protein</fullName>
    </submittedName>
</protein>
<keyword evidence="3" id="KW-1185">Reference proteome</keyword>
<comment type="caution">
    <text evidence="2">The sequence shown here is derived from an EMBL/GenBank/DDBJ whole genome shotgun (WGS) entry which is preliminary data.</text>
</comment>
<name>A0A812NK76_9DINO</name>
<keyword evidence="1" id="KW-0472">Membrane</keyword>
<sequence length="311" mass="33107">MESLSNSTKELQRLFSEMELAVQSIQSFLEVGSAVSSRHFQSLVALNLVRDYASLGAEEQKAVLEAVSSVVGSARTVVHEARRSKDTIVKDATSVVRVAASKVKEQFALVATSALVAGTDAKDALNYAASMYLYAAGGCVGCAVLMALVAFAYACYLEYIFENQGIARVYEIAAKERQGCCWGCIDSIGHFVHVVGFYLLIFLQDAVARVQVLVALFLCVVGNVQLGLQIGCDFAPMLSDNAACTAAMGNFSTALQRDILHGKDCEGAGTLICESVAGNPGMIRITMLLGSMILANRVLHVIACTMLPLPG</sequence>
<feature type="transmembrane region" description="Helical" evidence="1">
    <location>
        <begin position="131"/>
        <end position="159"/>
    </location>
</feature>
<feature type="transmembrane region" description="Helical" evidence="1">
    <location>
        <begin position="207"/>
        <end position="228"/>
    </location>
</feature>
<gene>
    <name evidence="2" type="ORF">SNEC2469_LOCUS7844</name>
</gene>
<organism evidence="2 3">
    <name type="scientific">Symbiodinium necroappetens</name>
    <dbReference type="NCBI Taxonomy" id="1628268"/>
    <lineage>
        <taxon>Eukaryota</taxon>
        <taxon>Sar</taxon>
        <taxon>Alveolata</taxon>
        <taxon>Dinophyceae</taxon>
        <taxon>Suessiales</taxon>
        <taxon>Symbiodiniaceae</taxon>
        <taxon>Symbiodinium</taxon>
    </lineage>
</organism>
<evidence type="ECO:0000256" key="1">
    <source>
        <dbReference type="SAM" id="Phobius"/>
    </source>
</evidence>
<keyword evidence="1" id="KW-0812">Transmembrane</keyword>
<evidence type="ECO:0000313" key="3">
    <source>
        <dbReference type="Proteomes" id="UP000601435"/>
    </source>
</evidence>
<dbReference type="OrthoDB" id="421185at2759"/>
<proteinExistence type="predicted"/>
<keyword evidence="1" id="KW-1133">Transmembrane helix</keyword>
<dbReference type="AlphaFoldDB" id="A0A812NK76"/>
<dbReference type="Proteomes" id="UP000601435">
    <property type="component" value="Unassembled WGS sequence"/>
</dbReference>
<accession>A0A812NK76</accession>
<reference evidence="2" key="1">
    <citation type="submission" date="2021-02" db="EMBL/GenBank/DDBJ databases">
        <authorList>
            <person name="Dougan E. K."/>
            <person name="Rhodes N."/>
            <person name="Thang M."/>
            <person name="Chan C."/>
        </authorList>
    </citation>
    <scope>NUCLEOTIDE SEQUENCE</scope>
</reference>